<dbReference type="CDD" id="cd06530">
    <property type="entry name" value="S26_SPase_I"/>
    <property type="match status" value="1"/>
</dbReference>
<dbReference type="EMBL" id="JADXDR010000158">
    <property type="protein sequence ID" value="KAI7837298.1"/>
    <property type="molecule type" value="Genomic_DNA"/>
</dbReference>
<keyword evidence="5" id="KW-1133">Transmembrane helix</keyword>
<dbReference type="InterPro" id="IPR037730">
    <property type="entry name" value="IMP2"/>
</dbReference>
<feature type="compositionally biased region" description="Low complexity" evidence="7">
    <location>
        <begin position="174"/>
        <end position="183"/>
    </location>
</feature>
<dbReference type="GO" id="GO:0004252">
    <property type="term" value="F:serine-type endopeptidase activity"/>
    <property type="evidence" value="ECO:0007669"/>
    <property type="project" value="InterPro"/>
</dbReference>
<comment type="caution">
    <text evidence="8">The sequence shown here is derived from an EMBL/GenBank/DDBJ whole genome shotgun (WGS) entry which is preliminary data.</text>
</comment>
<dbReference type="SUPFAM" id="SSF51306">
    <property type="entry name" value="LexA/Signal peptidase"/>
    <property type="match status" value="1"/>
</dbReference>
<evidence type="ECO:0008006" key="10">
    <source>
        <dbReference type="Google" id="ProtNLM"/>
    </source>
</evidence>
<feature type="compositionally biased region" description="Low complexity" evidence="7">
    <location>
        <begin position="243"/>
        <end position="255"/>
    </location>
</feature>
<keyword evidence="2" id="KW-0645">Protease</keyword>
<feature type="compositionally biased region" description="Low complexity" evidence="7">
    <location>
        <begin position="112"/>
        <end position="133"/>
    </location>
</feature>
<dbReference type="GO" id="GO:0006627">
    <property type="term" value="P:protein processing involved in protein targeting to mitochondrion"/>
    <property type="evidence" value="ECO:0007669"/>
    <property type="project" value="InterPro"/>
</dbReference>
<evidence type="ECO:0000256" key="4">
    <source>
        <dbReference type="ARBA" id="ARBA00022801"/>
    </source>
</evidence>
<dbReference type="PANTHER" id="PTHR46041:SF2">
    <property type="entry name" value="MITOCHONDRIAL INNER MEMBRANE PROTEASE SUBUNIT 2"/>
    <property type="match status" value="1"/>
</dbReference>
<keyword evidence="3" id="KW-0812">Transmembrane</keyword>
<feature type="region of interest" description="Disordered" evidence="7">
    <location>
        <begin position="241"/>
        <end position="275"/>
    </location>
</feature>
<keyword evidence="4" id="KW-0378">Hydrolase</keyword>
<dbReference type="GO" id="GO:0042720">
    <property type="term" value="C:mitochondrial inner membrane peptidase complex"/>
    <property type="evidence" value="ECO:0007669"/>
    <property type="project" value="InterPro"/>
</dbReference>
<evidence type="ECO:0000256" key="3">
    <source>
        <dbReference type="ARBA" id="ARBA00022692"/>
    </source>
</evidence>
<dbReference type="AlphaFoldDB" id="A0AAD5DJ56"/>
<gene>
    <name evidence="8" type="ORF">COHA_008912</name>
</gene>
<sequence>MGRGEATRRRKRNQEKAALLKGQRVPAASDTKKPKKDAGDEGLTRAMKKMLALKQVAASKAVGGRMNAPQQPNQLQQRQRQDRAQPGAPGAQPEQQQLGAGQQREPARGHEAPAAGAQQGPQVPQAKAPQGKQGPDSLFQQKRLKDKKKEYLKQKKLKKKGKGADPLLTEKEAAQAARTAATAPRLGETAYQPLKVQLKRKHWAGEGAEAATASKRCTEIFERQMATARAAAAAAEAARDDGAVAQQAAPQRKPAPGGGGSGGKKKRKPAAGPADEAVRQQLIEAYRHQKQSRLEAAGKAPLLSATAKSLAELPASHERMRSGPRWLWLGVAWMVHDCVASIKAVPEAEMPERERGSSSGGSGGGSGGGSPGSDASGVLAVLVDKFSLRFFKFQRGELVVLRSPEEPERRLVRRLVAVEEDHVAVAGPAPGSRAQGHCWCEADAGARAVGGDSRLVWGPVPLALIEGRVTRVLWPPSRWCVLPPQPSLTRVVGKGGTLEFLQPPSREQDWWS</sequence>
<proteinExistence type="predicted"/>
<feature type="compositionally biased region" description="Basic and acidic residues" evidence="7">
    <location>
        <begin position="30"/>
        <end position="43"/>
    </location>
</feature>
<dbReference type="GO" id="GO:0006465">
    <property type="term" value="P:signal peptide processing"/>
    <property type="evidence" value="ECO:0007669"/>
    <property type="project" value="InterPro"/>
</dbReference>
<feature type="region of interest" description="Disordered" evidence="7">
    <location>
        <begin position="346"/>
        <end position="372"/>
    </location>
</feature>
<reference evidence="8" key="1">
    <citation type="submission" date="2020-11" db="EMBL/GenBank/DDBJ databases">
        <title>Chlorella ohadii genome sequencing and assembly.</title>
        <authorList>
            <person name="Murik O."/>
            <person name="Treves H."/>
            <person name="Kedem I."/>
            <person name="Shotland Y."/>
            <person name="Kaplan A."/>
        </authorList>
    </citation>
    <scope>NUCLEOTIDE SEQUENCE</scope>
    <source>
        <strain evidence="8">1</strain>
    </source>
</reference>
<feature type="compositionally biased region" description="Low complexity" evidence="7">
    <location>
        <begin position="68"/>
        <end position="104"/>
    </location>
</feature>
<dbReference type="Gene3D" id="2.10.109.10">
    <property type="entry name" value="Umud Fragment, subunit A"/>
    <property type="match status" value="1"/>
</dbReference>
<dbReference type="InterPro" id="IPR019533">
    <property type="entry name" value="Peptidase_S26"/>
</dbReference>
<dbReference type="PANTHER" id="PTHR46041">
    <property type="entry name" value="MITOCHONDRIAL INNER MEMBRANE PROTEASE SUBUNIT 2"/>
    <property type="match status" value="1"/>
</dbReference>
<evidence type="ECO:0000256" key="2">
    <source>
        <dbReference type="ARBA" id="ARBA00022670"/>
    </source>
</evidence>
<keyword evidence="9" id="KW-1185">Reference proteome</keyword>
<evidence type="ECO:0000256" key="5">
    <source>
        <dbReference type="ARBA" id="ARBA00022989"/>
    </source>
</evidence>
<organism evidence="8 9">
    <name type="scientific">Chlorella ohadii</name>
    <dbReference type="NCBI Taxonomy" id="2649997"/>
    <lineage>
        <taxon>Eukaryota</taxon>
        <taxon>Viridiplantae</taxon>
        <taxon>Chlorophyta</taxon>
        <taxon>core chlorophytes</taxon>
        <taxon>Trebouxiophyceae</taxon>
        <taxon>Chlorellales</taxon>
        <taxon>Chlorellaceae</taxon>
        <taxon>Chlorella clade</taxon>
        <taxon>Chlorella</taxon>
    </lineage>
</organism>
<evidence type="ECO:0000256" key="7">
    <source>
        <dbReference type="SAM" id="MobiDB-lite"/>
    </source>
</evidence>
<feature type="compositionally biased region" description="Gly residues" evidence="7">
    <location>
        <begin position="358"/>
        <end position="371"/>
    </location>
</feature>
<dbReference type="InterPro" id="IPR036286">
    <property type="entry name" value="LexA/Signal_pep-like_sf"/>
</dbReference>
<evidence type="ECO:0000313" key="9">
    <source>
        <dbReference type="Proteomes" id="UP001205105"/>
    </source>
</evidence>
<feature type="region of interest" description="Disordered" evidence="7">
    <location>
        <begin position="1"/>
        <end position="190"/>
    </location>
</feature>
<keyword evidence="6" id="KW-0472">Membrane</keyword>
<evidence type="ECO:0000256" key="1">
    <source>
        <dbReference type="ARBA" id="ARBA00004167"/>
    </source>
</evidence>
<protein>
    <recommendedName>
        <fullName evidence="10">Mitochondrial inner membrane protease subunit 2</fullName>
    </recommendedName>
</protein>
<name>A0AAD5DJ56_9CHLO</name>
<evidence type="ECO:0000313" key="8">
    <source>
        <dbReference type="EMBL" id="KAI7837298.1"/>
    </source>
</evidence>
<dbReference type="Proteomes" id="UP001205105">
    <property type="component" value="Unassembled WGS sequence"/>
</dbReference>
<comment type="subcellular location">
    <subcellularLocation>
        <location evidence="1">Membrane</location>
        <topology evidence="1">Single-pass membrane protein</topology>
    </subcellularLocation>
</comment>
<evidence type="ECO:0000256" key="6">
    <source>
        <dbReference type="ARBA" id="ARBA00023136"/>
    </source>
</evidence>
<accession>A0AAD5DJ56</accession>